<dbReference type="Proteomes" id="UP000011960">
    <property type="component" value="Unassembled WGS sequence"/>
</dbReference>
<dbReference type="EMBL" id="APAT01000022">
    <property type="protein sequence ID" value="EMP54569.1"/>
    <property type="molecule type" value="Genomic_DNA"/>
</dbReference>
<name>M7CN14_9GAMM</name>
<gene>
    <name evidence="1" type="ORF">MSNKSG1_14707</name>
</gene>
<dbReference type="STRING" id="1288826.MSNKSG1_14707"/>
<evidence type="ECO:0008006" key="3">
    <source>
        <dbReference type="Google" id="ProtNLM"/>
    </source>
</evidence>
<dbReference type="RefSeq" id="WP_008940068.1">
    <property type="nucleotide sequence ID" value="NZ_APAT01000022.1"/>
</dbReference>
<organism evidence="1 2">
    <name type="scientific">Marinobacter santoriniensis NKSG1</name>
    <dbReference type="NCBI Taxonomy" id="1288826"/>
    <lineage>
        <taxon>Bacteria</taxon>
        <taxon>Pseudomonadati</taxon>
        <taxon>Pseudomonadota</taxon>
        <taxon>Gammaproteobacteria</taxon>
        <taxon>Pseudomonadales</taxon>
        <taxon>Marinobacteraceae</taxon>
        <taxon>Marinobacter</taxon>
    </lineage>
</organism>
<reference evidence="1 2" key="1">
    <citation type="journal article" date="2013" name="Genome Announc.">
        <title>Genome Sequence of Hydrothermal Arsenic-Respiring Bacterium Marinobacter santoriniensis NKSG1T.</title>
        <authorList>
            <person name="Handley K.M."/>
            <person name="Upton M."/>
            <person name="Beatson S.A."/>
            <person name="Hery M."/>
            <person name="Lloyd J.R."/>
        </authorList>
    </citation>
    <scope>NUCLEOTIDE SEQUENCE [LARGE SCALE GENOMIC DNA]</scope>
    <source>
        <strain evidence="1 2">NKSG1</strain>
    </source>
</reference>
<protein>
    <recommendedName>
        <fullName evidence="3">DUF4864 domain-containing protein</fullName>
    </recommendedName>
</protein>
<dbReference type="PATRIC" id="fig|1288826.3.peg.2919"/>
<evidence type="ECO:0000313" key="1">
    <source>
        <dbReference type="EMBL" id="EMP54569.1"/>
    </source>
</evidence>
<accession>M7CN14</accession>
<evidence type="ECO:0000313" key="2">
    <source>
        <dbReference type="Proteomes" id="UP000011960"/>
    </source>
</evidence>
<sequence length="147" mass="16539">MRIKRTEVRLGLMLLVLGITLLLMVSPVPGAESEDNDRAIHNTILGQIEAFANDDEAAAWQYASDGVRRRFGSPDLFVDMVRQTYPAVYRASSIEFAERVPHGDFDIQVVHLSGPEGKRWDAYYRMVRIDGEWKVSGVVMQPADMGI</sequence>
<keyword evidence="2" id="KW-1185">Reference proteome</keyword>
<dbReference type="eggNOG" id="ENOG5032TNJ">
    <property type="taxonomic scope" value="Bacteria"/>
</dbReference>
<proteinExistence type="predicted"/>
<dbReference type="Pfam" id="PF16156">
    <property type="entry name" value="DUF4864"/>
    <property type="match status" value="1"/>
</dbReference>
<dbReference type="AlphaFoldDB" id="M7CN14"/>
<comment type="caution">
    <text evidence="1">The sequence shown here is derived from an EMBL/GenBank/DDBJ whole genome shotgun (WGS) entry which is preliminary data.</text>
</comment>
<dbReference type="InterPro" id="IPR032347">
    <property type="entry name" value="DUF4864"/>
</dbReference>